<evidence type="ECO:0000256" key="2">
    <source>
        <dbReference type="ARBA" id="ARBA00011033"/>
    </source>
</evidence>
<dbReference type="GeneTree" id="ENSGT00510000050089"/>
<reference evidence="9" key="1">
    <citation type="submission" date="2025-05" db="UniProtKB">
        <authorList>
            <consortium name="Ensembl"/>
        </authorList>
    </citation>
    <scope>IDENTIFICATION</scope>
</reference>
<evidence type="ECO:0000256" key="6">
    <source>
        <dbReference type="ARBA" id="ARBA00023118"/>
    </source>
</evidence>
<comment type="subcellular location">
    <subcellularLocation>
        <location evidence="1">Secreted</location>
    </subcellularLocation>
</comment>
<keyword evidence="6 8" id="KW-0051">Antiviral defense</keyword>
<dbReference type="PANTHER" id="PTHR11691:SF73">
    <property type="entry name" value="INTERFERON BETA"/>
    <property type="match status" value="1"/>
</dbReference>
<dbReference type="GO" id="GO:0006955">
    <property type="term" value="P:immune response"/>
    <property type="evidence" value="ECO:0007669"/>
    <property type="project" value="UniProtKB-ARBA"/>
</dbReference>
<organism evidence="9 10">
    <name type="scientific">Oreochromis niloticus</name>
    <name type="common">Nile tilapia</name>
    <name type="synonym">Tilapia nilotica</name>
    <dbReference type="NCBI Taxonomy" id="8128"/>
    <lineage>
        <taxon>Eukaryota</taxon>
        <taxon>Metazoa</taxon>
        <taxon>Chordata</taxon>
        <taxon>Craniata</taxon>
        <taxon>Vertebrata</taxon>
        <taxon>Euteleostomi</taxon>
        <taxon>Actinopterygii</taxon>
        <taxon>Neopterygii</taxon>
        <taxon>Teleostei</taxon>
        <taxon>Neoteleostei</taxon>
        <taxon>Acanthomorphata</taxon>
        <taxon>Ovalentaria</taxon>
        <taxon>Cichlomorphae</taxon>
        <taxon>Cichliformes</taxon>
        <taxon>Cichlidae</taxon>
        <taxon>African cichlids</taxon>
        <taxon>Pseudocrenilabrinae</taxon>
        <taxon>Oreochromini</taxon>
        <taxon>Oreochromis</taxon>
    </lineage>
</organism>
<keyword evidence="10" id="KW-1185">Reference proteome</keyword>
<dbReference type="InterPro" id="IPR009079">
    <property type="entry name" value="4_helix_cytokine-like_core"/>
</dbReference>
<dbReference type="AlphaFoldDB" id="I3KPJ8"/>
<dbReference type="InterPro" id="IPR000471">
    <property type="entry name" value="Interferon_alpha/beta/delta"/>
</dbReference>
<dbReference type="Ensembl" id="ENSONIT00000009799.2">
    <property type="protein sequence ID" value="ENSONIP00000009793.2"/>
    <property type="gene ID" value="ENSONIG00000018301.2"/>
</dbReference>
<dbReference type="GO" id="GO:0051607">
    <property type="term" value="P:defense response to virus"/>
    <property type="evidence" value="ECO:0007669"/>
    <property type="project" value="UniProtKB-KW"/>
</dbReference>
<name>I3KPJ8_ORENI</name>
<evidence type="ECO:0000313" key="9">
    <source>
        <dbReference type="Ensembl" id="ENSONIP00000023043.2"/>
    </source>
</evidence>
<dbReference type="Ensembl" id="ENSONIT00000023063.2">
    <property type="protein sequence ID" value="ENSONIP00000023043.2"/>
    <property type="gene ID" value="ENSONIG00000018301.2"/>
</dbReference>
<dbReference type="GO" id="GO:0043330">
    <property type="term" value="P:response to exogenous dsRNA"/>
    <property type="evidence" value="ECO:0007669"/>
    <property type="project" value="TreeGrafter"/>
</dbReference>
<protein>
    <submittedName>
        <fullName evidence="9">Uncharacterized protein</fullName>
    </submittedName>
</protein>
<dbReference type="STRING" id="8128.ENSONIP00000023043"/>
<dbReference type="SMART" id="SM00076">
    <property type="entry name" value="IFabd"/>
    <property type="match status" value="1"/>
</dbReference>
<dbReference type="eggNOG" id="ENOG502S7K1">
    <property type="taxonomic scope" value="Eukaryota"/>
</dbReference>
<dbReference type="PANTHER" id="PTHR11691">
    <property type="entry name" value="TYPE I INTERFERON"/>
    <property type="match status" value="1"/>
</dbReference>
<evidence type="ECO:0000256" key="8">
    <source>
        <dbReference type="RuleBase" id="RU000436"/>
    </source>
</evidence>
<evidence type="ECO:0000256" key="4">
    <source>
        <dbReference type="ARBA" id="ARBA00022525"/>
    </source>
</evidence>
<evidence type="ECO:0000313" key="10">
    <source>
        <dbReference type="Proteomes" id="UP000005207"/>
    </source>
</evidence>
<dbReference type="GO" id="GO:0005615">
    <property type="term" value="C:extracellular space"/>
    <property type="evidence" value="ECO:0007669"/>
    <property type="project" value="UniProtKB-KW"/>
</dbReference>
<dbReference type="Proteomes" id="UP000005207">
    <property type="component" value="Unplaced"/>
</dbReference>
<dbReference type="Gene3D" id="1.20.1250.10">
    <property type="match status" value="1"/>
</dbReference>
<sequence>MKFLHSAINEALEVCSIRTPGDLRVCFTLRKFLHFSKMISRIFIACLFLGMYSTGSSLSCKWIVKHPGNEMSQFSLYNEIALGRLHMMITNTTKDAEIEHNVAFPNRLYRQTSKATAEDKLAFTIQILNDLFALFKKNRSSAPWEENTVENFLNIVNKQTEELRSCIGSHSNTTQKGQQLSFRREMYFERLLNEILKKNGYSAEAWEKIRNITQAHLRQCEFLISPRTAH</sequence>
<keyword evidence="5" id="KW-0732">Signal</keyword>
<keyword evidence="7" id="KW-1015">Disulfide bond</keyword>
<evidence type="ECO:0000256" key="5">
    <source>
        <dbReference type="ARBA" id="ARBA00022729"/>
    </source>
</evidence>
<evidence type="ECO:0000256" key="7">
    <source>
        <dbReference type="ARBA" id="ARBA00023157"/>
    </source>
</evidence>
<keyword evidence="4" id="KW-0964">Secreted</keyword>
<evidence type="ECO:0000256" key="3">
    <source>
        <dbReference type="ARBA" id="ARBA00022514"/>
    </source>
</evidence>
<comment type="similarity">
    <text evidence="2 8">Belongs to the alpha/beta interferon family.</text>
</comment>
<dbReference type="GO" id="GO:0005126">
    <property type="term" value="F:cytokine receptor binding"/>
    <property type="evidence" value="ECO:0007669"/>
    <property type="project" value="InterPro"/>
</dbReference>
<dbReference type="SUPFAM" id="SSF47266">
    <property type="entry name" value="4-helical cytokines"/>
    <property type="match status" value="1"/>
</dbReference>
<evidence type="ECO:0000256" key="1">
    <source>
        <dbReference type="ARBA" id="ARBA00004613"/>
    </source>
</evidence>
<gene>
    <name evidence="9" type="primary">ifne</name>
</gene>
<proteinExistence type="inferred from homology"/>
<accession>I3KPJ8</accession>
<dbReference type="OMA" id="HNKQALG"/>
<keyword evidence="3 8" id="KW-0202">Cytokine</keyword>
<accession>I3JLP9</accession>
<dbReference type="Pfam" id="PF00143">
    <property type="entry name" value="Interferon"/>
    <property type="match status" value="1"/>
</dbReference>
<dbReference type="GO" id="GO:0005125">
    <property type="term" value="F:cytokine activity"/>
    <property type="evidence" value="ECO:0007669"/>
    <property type="project" value="UniProtKB-KW"/>
</dbReference>
<dbReference type="HOGENOM" id="CLU_121486_0_0_1"/>